<feature type="domain" description="CzcB-like C-terminal circularly permuted SH3-like" evidence="8">
    <location>
        <begin position="324"/>
        <end position="385"/>
    </location>
</feature>
<gene>
    <name evidence="9" type="ORF">D7X12_05300</name>
</gene>
<evidence type="ECO:0000256" key="3">
    <source>
        <dbReference type="SAM" id="Coils"/>
    </source>
</evidence>
<feature type="compositionally biased region" description="Basic and acidic residues" evidence="4">
    <location>
        <begin position="22"/>
        <end position="46"/>
    </location>
</feature>
<dbReference type="Pfam" id="PF25975">
    <property type="entry name" value="CzcB_C"/>
    <property type="match status" value="1"/>
</dbReference>
<dbReference type="Proteomes" id="UP000273405">
    <property type="component" value="Unassembled WGS sequence"/>
</dbReference>
<comment type="caution">
    <text evidence="9">The sequence shown here is derived from an EMBL/GenBank/DDBJ whole genome shotgun (WGS) entry which is preliminary data.</text>
</comment>
<dbReference type="GO" id="GO:0060003">
    <property type="term" value="P:copper ion export"/>
    <property type="evidence" value="ECO:0007669"/>
    <property type="project" value="TreeGrafter"/>
</dbReference>
<dbReference type="Pfam" id="PF25954">
    <property type="entry name" value="Beta-barrel_RND_2"/>
    <property type="match status" value="1"/>
</dbReference>
<dbReference type="FunFam" id="2.40.30.170:FF:000010">
    <property type="entry name" value="Efflux RND transporter periplasmic adaptor subunit"/>
    <property type="match status" value="1"/>
</dbReference>
<accession>A0A3A8NT45</accession>
<evidence type="ECO:0000256" key="4">
    <source>
        <dbReference type="SAM" id="MobiDB-lite"/>
    </source>
</evidence>
<dbReference type="EMBL" id="RAWG01000022">
    <property type="protein sequence ID" value="RKH46480.1"/>
    <property type="molecule type" value="Genomic_DNA"/>
</dbReference>
<dbReference type="GO" id="GO:0030313">
    <property type="term" value="C:cell envelope"/>
    <property type="evidence" value="ECO:0007669"/>
    <property type="project" value="TreeGrafter"/>
</dbReference>
<feature type="signal peptide" evidence="5">
    <location>
        <begin position="1"/>
        <end position="22"/>
    </location>
</feature>
<dbReference type="InterPro" id="IPR058792">
    <property type="entry name" value="Beta-barrel_RND_2"/>
</dbReference>
<keyword evidence="2" id="KW-0813">Transport</keyword>
<dbReference type="GO" id="GO:0015679">
    <property type="term" value="P:plasma membrane copper ion transport"/>
    <property type="evidence" value="ECO:0007669"/>
    <property type="project" value="TreeGrafter"/>
</dbReference>
<evidence type="ECO:0000313" key="9">
    <source>
        <dbReference type="EMBL" id="RKH46480.1"/>
    </source>
</evidence>
<dbReference type="InterPro" id="IPR058647">
    <property type="entry name" value="BSH_CzcB-like"/>
</dbReference>
<evidence type="ECO:0000259" key="6">
    <source>
        <dbReference type="Pfam" id="PF25954"/>
    </source>
</evidence>
<dbReference type="Gene3D" id="2.40.50.100">
    <property type="match status" value="1"/>
</dbReference>
<keyword evidence="10" id="KW-1185">Reference proteome</keyword>
<proteinExistence type="inferred from homology"/>
<dbReference type="GO" id="GO:0022857">
    <property type="term" value="F:transmembrane transporter activity"/>
    <property type="evidence" value="ECO:0007669"/>
    <property type="project" value="InterPro"/>
</dbReference>
<dbReference type="PROSITE" id="PS51257">
    <property type="entry name" value="PROKAR_LIPOPROTEIN"/>
    <property type="match status" value="1"/>
</dbReference>
<feature type="domain" description="CusB-like beta-barrel" evidence="6">
    <location>
        <begin position="240"/>
        <end position="312"/>
    </location>
</feature>
<dbReference type="Gene3D" id="1.10.287.470">
    <property type="entry name" value="Helix hairpin bin"/>
    <property type="match status" value="1"/>
</dbReference>
<keyword evidence="3" id="KW-0175">Coiled coil</keyword>
<dbReference type="AlphaFoldDB" id="A0A3A8NT45"/>
<dbReference type="GO" id="GO:0016020">
    <property type="term" value="C:membrane"/>
    <property type="evidence" value="ECO:0007669"/>
    <property type="project" value="InterPro"/>
</dbReference>
<evidence type="ECO:0000256" key="2">
    <source>
        <dbReference type="ARBA" id="ARBA00022448"/>
    </source>
</evidence>
<dbReference type="Pfam" id="PF25973">
    <property type="entry name" value="BSH_CzcB"/>
    <property type="match status" value="1"/>
</dbReference>
<dbReference type="InterPro" id="IPR006143">
    <property type="entry name" value="RND_pump_MFP"/>
</dbReference>
<dbReference type="PANTHER" id="PTHR30097:SF4">
    <property type="entry name" value="SLR6042 PROTEIN"/>
    <property type="match status" value="1"/>
</dbReference>
<evidence type="ECO:0000256" key="1">
    <source>
        <dbReference type="ARBA" id="ARBA00009477"/>
    </source>
</evidence>
<keyword evidence="5" id="KW-0732">Signal</keyword>
<organism evidence="9 10">
    <name type="scientific">Corallococcus sicarius</name>
    <dbReference type="NCBI Taxonomy" id="2316726"/>
    <lineage>
        <taxon>Bacteria</taxon>
        <taxon>Pseudomonadati</taxon>
        <taxon>Myxococcota</taxon>
        <taxon>Myxococcia</taxon>
        <taxon>Myxococcales</taxon>
        <taxon>Cystobacterineae</taxon>
        <taxon>Myxococcaceae</taxon>
        <taxon>Corallococcus</taxon>
    </lineage>
</organism>
<dbReference type="Gene3D" id="2.40.30.170">
    <property type="match status" value="1"/>
</dbReference>
<dbReference type="PANTHER" id="PTHR30097">
    <property type="entry name" value="CATION EFFLUX SYSTEM PROTEIN CUSB"/>
    <property type="match status" value="1"/>
</dbReference>
<sequence length="400" mass="41608">MKSALLLLTALLGLTACKPSKAGHDDAHGEREEHGHDEASSGKAHVEDGKEIHVHVPQEMLRDLRVTTAKVEARPGGESVTALGELTFSEDAYAEVATPVPARVAAVLVTTGQAVKQGQRLAELQSPELGRARAELQAAQARATAARQAADRKRSLAAEHIVARKDVQSAEAEATAADAEVAAAKASLNSLGASSTATDGTPGFALTAPIAGTIIERAARLGQMADPAQPLFRIGDLSSLWLIVHAFERDAVRLKPGAEARVTFAAFPGQEFAAKVGHVGQRVDPSSRTIPVRLELSNDKGLLRPGMSATASVPLGDPGTTLTAVPAAALQRLENGWVAFVPTPEAGVFEQREVGRGRSVGAQVEVLSGLAVGEQVVVDGAFLLKAEVEKSKGGGDEHGH</sequence>
<comment type="similarity">
    <text evidence="1">Belongs to the membrane fusion protein (MFP) (TC 8.A.1) family.</text>
</comment>
<evidence type="ECO:0000313" key="10">
    <source>
        <dbReference type="Proteomes" id="UP000273405"/>
    </source>
</evidence>
<dbReference type="NCBIfam" id="TIGR01730">
    <property type="entry name" value="RND_mfp"/>
    <property type="match status" value="1"/>
</dbReference>
<reference evidence="10" key="1">
    <citation type="submission" date="2018-09" db="EMBL/GenBank/DDBJ databases">
        <authorList>
            <person name="Livingstone P.G."/>
            <person name="Whitworth D.E."/>
        </authorList>
    </citation>
    <scope>NUCLEOTIDE SEQUENCE [LARGE SCALE GENOMIC DNA]</scope>
    <source>
        <strain evidence="10">CA040B</strain>
    </source>
</reference>
<dbReference type="Gene3D" id="2.40.420.20">
    <property type="match status" value="1"/>
</dbReference>
<protein>
    <submittedName>
        <fullName evidence="9">Efflux RND transporter periplasmic adaptor subunit</fullName>
    </submittedName>
</protein>
<dbReference type="SUPFAM" id="SSF111369">
    <property type="entry name" value="HlyD-like secretion proteins"/>
    <property type="match status" value="1"/>
</dbReference>
<feature type="domain" description="CzcB-like barrel-sandwich hybrid" evidence="7">
    <location>
        <begin position="94"/>
        <end position="236"/>
    </location>
</feature>
<evidence type="ECO:0000256" key="5">
    <source>
        <dbReference type="SAM" id="SignalP"/>
    </source>
</evidence>
<feature type="region of interest" description="Disordered" evidence="4">
    <location>
        <begin position="21"/>
        <end position="46"/>
    </location>
</feature>
<feature type="coiled-coil region" evidence="3">
    <location>
        <begin position="129"/>
        <end position="187"/>
    </location>
</feature>
<evidence type="ECO:0000259" key="7">
    <source>
        <dbReference type="Pfam" id="PF25973"/>
    </source>
</evidence>
<evidence type="ECO:0000259" key="8">
    <source>
        <dbReference type="Pfam" id="PF25975"/>
    </source>
</evidence>
<dbReference type="InterPro" id="IPR058649">
    <property type="entry name" value="CzcB_C"/>
</dbReference>
<feature type="chain" id="PRO_5017303790" evidence="5">
    <location>
        <begin position="23"/>
        <end position="400"/>
    </location>
</feature>
<dbReference type="RefSeq" id="WP_120624179.1">
    <property type="nucleotide sequence ID" value="NZ_RAWG01000022.1"/>
</dbReference>
<name>A0A3A8NT45_9BACT</name>
<dbReference type="OrthoDB" id="9806939at2"/>
<dbReference type="InterPro" id="IPR051909">
    <property type="entry name" value="MFP_Cation_Efflux"/>
</dbReference>